<evidence type="ECO:0008006" key="4">
    <source>
        <dbReference type="Google" id="ProtNLM"/>
    </source>
</evidence>
<feature type="transmembrane region" description="Helical" evidence="1">
    <location>
        <begin position="53"/>
        <end position="74"/>
    </location>
</feature>
<feature type="transmembrane region" description="Helical" evidence="1">
    <location>
        <begin position="104"/>
        <end position="125"/>
    </location>
</feature>
<comment type="caution">
    <text evidence="2">The sequence shown here is derived from an EMBL/GenBank/DDBJ whole genome shotgun (WGS) entry which is preliminary data.</text>
</comment>
<name>A0A098S4B8_9BACT</name>
<accession>A0A098S4B8</accession>
<dbReference type="RefSeq" id="WP_044223598.1">
    <property type="nucleotide sequence ID" value="NZ_JBKAGJ010000008.1"/>
</dbReference>
<feature type="transmembrane region" description="Helical" evidence="1">
    <location>
        <begin position="81"/>
        <end position="98"/>
    </location>
</feature>
<keyword evidence="3" id="KW-1185">Reference proteome</keyword>
<dbReference type="Proteomes" id="UP000029736">
    <property type="component" value="Unassembled WGS sequence"/>
</dbReference>
<dbReference type="STRING" id="1524460.IX84_18270"/>
<evidence type="ECO:0000313" key="3">
    <source>
        <dbReference type="Proteomes" id="UP000029736"/>
    </source>
</evidence>
<dbReference type="Pfam" id="PF03203">
    <property type="entry name" value="MerC"/>
    <property type="match status" value="1"/>
</dbReference>
<sequence>MVFSIRRIDSDVVGAWASGLCAVHCAATPLLFAAHATAHAGGEHLRESGALPWYWAGLDWAFLALAFVAVFFASKRATTSWIKWGMWGALSVIAAVIVSETFELHLVSHAFMYVGAFALIGLHVYNHRQCQACSLEGQTE</sequence>
<protein>
    <recommendedName>
        <fullName evidence="4">MerC mercury resistance protein</fullName>
    </recommendedName>
</protein>
<dbReference type="InterPro" id="IPR004891">
    <property type="entry name" value="Mercury-R_MerC"/>
</dbReference>
<evidence type="ECO:0000313" key="2">
    <source>
        <dbReference type="EMBL" id="KGE86980.1"/>
    </source>
</evidence>
<keyword evidence="1" id="KW-0812">Transmembrane</keyword>
<organism evidence="2 3">
    <name type="scientific">Phaeodactylibacter xiamenensis</name>
    <dbReference type="NCBI Taxonomy" id="1524460"/>
    <lineage>
        <taxon>Bacteria</taxon>
        <taxon>Pseudomonadati</taxon>
        <taxon>Bacteroidota</taxon>
        <taxon>Saprospiria</taxon>
        <taxon>Saprospirales</taxon>
        <taxon>Haliscomenobacteraceae</taxon>
        <taxon>Phaeodactylibacter</taxon>
    </lineage>
</organism>
<evidence type="ECO:0000256" key="1">
    <source>
        <dbReference type="SAM" id="Phobius"/>
    </source>
</evidence>
<dbReference type="GO" id="GO:0015097">
    <property type="term" value="F:mercury ion transmembrane transporter activity"/>
    <property type="evidence" value="ECO:0007669"/>
    <property type="project" value="InterPro"/>
</dbReference>
<keyword evidence="1" id="KW-1133">Transmembrane helix</keyword>
<reference evidence="2 3" key="1">
    <citation type="journal article" date="2014" name="Int. J. Syst. Evol. Microbiol.">
        <title>Phaeodactylibacter xiamenensis gen. nov., sp. nov., a member of the family Saprospiraceae isolated from the marine alga Phaeodactylum tricornutum.</title>
        <authorList>
            <person name="Chen Z.Jr."/>
            <person name="Lei X."/>
            <person name="Lai Q."/>
            <person name="Li Y."/>
            <person name="Zhang B."/>
            <person name="Zhang J."/>
            <person name="Zhang H."/>
            <person name="Yang L."/>
            <person name="Zheng W."/>
            <person name="Tian Y."/>
            <person name="Yu Z."/>
            <person name="Xu H.Jr."/>
            <person name="Zheng T."/>
        </authorList>
    </citation>
    <scope>NUCLEOTIDE SEQUENCE [LARGE SCALE GENOMIC DNA]</scope>
    <source>
        <strain evidence="2 3">KD52</strain>
    </source>
</reference>
<dbReference type="OrthoDB" id="1274419at2"/>
<dbReference type="EMBL" id="JPOS01000039">
    <property type="protein sequence ID" value="KGE86980.1"/>
    <property type="molecule type" value="Genomic_DNA"/>
</dbReference>
<keyword evidence="1" id="KW-0472">Membrane</keyword>
<gene>
    <name evidence="2" type="ORF">IX84_18270</name>
</gene>
<proteinExistence type="predicted"/>
<feature type="transmembrane region" description="Helical" evidence="1">
    <location>
        <begin position="12"/>
        <end position="33"/>
    </location>
</feature>
<dbReference type="AlphaFoldDB" id="A0A098S4B8"/>
<dbReference type="GO" id="GO:0016020">
    <property type="term" value="C:membrane"/>
    <property type="evidence" value="ECO:0007669"/>
    <property type="project" value="InterPro"/>
</dbReference>